<sequence length="487" mass="56336">MTSKKTPNGTTDSVFDKKGLQNIYREIREVYLSDSRPWVIGYSGGKDSTTALQLVWYAIAELPEEKRTKPVFVISSDTLVETPVIVDYLTTTLERINKTAAEKKMPFKAFKLTPRIIDSFWVNLIGKGYPAPSTQFRWCTERLKIRTADRFILESVTKYGEVVMILGVRKGESATRDQVMNLYKIEGSKLSHHSRFPQSYVYTPIEEFSVDDVWTYLLQKPSPWGNNNRDLLALYKSAQDGECPLVVDTETASCGNSRFGCWVCTVVQKDRSMEALIESGEDWMEPLLDFRNELAETQIPEKKLEYRDYRRMNGKVKFMQAGDSKKVIPGPYTLEYSKILLRKLLEAQKSVRKNGPNPNFSLILLEELQEIRRIWMTQKSDWNDSVVKIYEEVTGERLDWTKDDLGSFSQSEQDLLKKICDDQKLPLRLVTKLLDVERQMQGMTRRSSIYNRIGEVLSEDWISEDEVKKALINPKAVDTKRRSLRYV</sequence>
<dbReference type="OrthoDB" id="5817at2157"/>
<dbReference type="EMBL" id="CP000780">
    <property type="protein sequence ID" value="ABS54879.1"/>
    <property type="molecule type" value="Genomic_DNA"/>
</dbReference>
<keyword evidence="3" id="KW-1185">Reference proteome</keyword>
<dbReference type="Proteomes" id="UP000002408">
    <property type="component" value="Chromosome"/>
</dbReference>
<dbReference type="SUPFAM" id="SSF52402">
    <property type="entry name" value="Adenine nucleotide alpha hydrolases-like"/>
    <property type="match status" value="1"/>
</dbReference>
<dbReference type="PANTHER" id="PTHR43196:SF2">
    <property type="entry name" value="PHOSPHOADENOSINE PHOSPHOSULFATE REDUCTASE"/>
    <property type="match status" value="1"/>
</dbReference>
<dbReference type="GeneID" id="5411421"/>
<reference evidence="3" key="1">
    <citation type="journal article" date="2015" name="Microbiology">
        <title>Genome of Methanoregula boonei 6A8 reveals adaptations to oligotrophic peatland environments.</title>
        <authorList>
            <person name="Braeuer S."/>
            <person name="Cadillo-Quiroz H."/>
            <person name="Kyrpides N."/>
            <person name="Woyke T."/>
            <person name="Goodwin L."/>
            <person name="Detter C."/>
            <person name="Podell S."/>
            <person name="Yavitt J.B."/>
            <person name="Zinder S.H."/>
        </authorList>
    </citation>
    <scope>NUCLEOTIDE SEQUENCE [LARGE SCALE GENOMIC DNA]</scope>
    <source>
        <strain evidence="3">DSM 21154 / JCM 14090 / 6A8</strain>
    </source>
</reference>
<evidence type="ECO:0000259" key="1">
    <source>
        <dbReference type="Pfam" id="PF01507"/>
    </source>
</evidence>
<name>A7I568_METB6</name>
<dbReference type="InterPro" id="IPR050128">
    <property type="entry name" value="Sulfate_adenylyltrnsfr_sub2"/>
</dbReference>
<organism evidence="2 3">
    <name type="scientific">Methanoregula boonei (strain DSM 21154 / JCM 14090 / 6A8)</name>
    <dbReference type="NCBI Taxonomy" id="456442"/>
    <lineage>
        <taxon>Archaea</taxon>
        <taxon>Methanobacteriati</taxon>
        <taxon>Methanobacteriota</taxon>
        <taxon>Stenosarchaea group</taxon>
        <taxon>Methanomicrobia</taxon>
        <taxon>Methanomicrobiales</taxon>
        <taxon>Methanoregulaceae</taxon>
        <taxon>Methanoregula</taxon>
    </lineage>
</organism>
<evidence type="ECO:0000313" key="3">
    <source>
        <dbReference type="Proteomes" id="UP000002408"/>
    </source>
</evidence>
<dbReference type="Gene3D" id="3.40.50.620">
    <property type="entry name" value="HUPs"/>
    <property type="match status" value="1"/>
</dbReference>
<dbReference type="eggNOG" id="arCOG00073">
    <property type="taxonomic scope" value="Archaea"/>
</dbReference>
<proteinExistence type="predicted"/>
<dbReference type="InterPro" id="IPR017598">
    <property type="entry name" value="SulphurTrfase_DndC"/>
</dbReference>
<dbReference type="InterPro" id="IPR014729">
    <property type="entry name" value="Rossmann-like_a/b/a_fold"/>
</dbReference>
<dbReference type="HOGENOM" id="CLU_027799_2_1_2"/>
<dbReference type="GO" id="GO:0003824">
    <property type="term" value="F:catalytic activity"/>
    <property type="evidence" value="ECO:0007669"/>
    <property type="project" value="InterPro"/>
</dbReference>
<dbReference type="Pfam" id="PF01507">
    <property type="entry name" value="PAPS_reduct"/>
    <property type="match status" value="1"/>
</dbReference>
<dbReference type="NCBIfam" id="NF005316">
    <property type="entry name" value="PRK06850.1"/>
    <property type="match status" value="1"/>
</dbReference>
<dbReference type="RefSeq" id="WP_011991367.1">
    <property type="nucleotide sequence ID" value="NC_009712.1"/>
</dbReference>
<protein>
    <submittedName>
        <fullName evidence="2">Phosphoadenosine phosphosulfate reductase</fullName>
    </submittedName>
</protein>
<feature type="domain" description="Phosphoadenosine phosphosulphate reductase" evidence="1">
    <location>
        <begin position="39"/>
        <end position="221"/>
    </location>
</feature>
<dbReference type="PANTHER" id="PTHR43196">
    <property type="entry name" value="SULFATE ADENYLYLTRANSFERASE SUBUNIT 2"/>
    <property type="match status" value="1"/>
</dbReference>
<accession>A7I568</accession>
<dbReference type="STRING" id="456442.Mboo_0359"/>
<dbReference type="REBASE" id="211885">
    <property type="entry name" value="M.Mbo6A8DndCP"/>
</dbReference>
<dbReference type="AlphaFoldDB" id="A7I568"/>
<gene>
    <name evidence="2" type="ordered locus">Mboo_0359</name>
</gene>
<dbReference type="KEGG" id="mbn:Mboo_0359"/>
<dbReference type="InterPro" id="IPR002500">
    <property type="entry name" value="PAPS_reduct_dom"/>
</dbReference>
<dbReference type="NCBIfam" id="TIGR03183">
    <property type="entry name" value="DNA_S_dndC"/>
    <property type="match status" value="1"/>
</dbReference>
<evidence type="ECO:0000313" key="2">
    <source>
        <dbReference type="EMBL" id="ABS54879.1"/>
    </source>
</evidence>